<dbReference type="STRING" id="569365.A0A0D2CK67"/>
<dbReference type="VEuPathDB" id="FungiDB:PV07_06207"/>
<dbReference type="EMBL" id="KN847042">
    <property type="protein sequence ID" value="KIW30465.1"/>
    <property type="molecule type" value="Genomic_DNA"/>
</dbReference>
<dbReference type="HOGENOM" id="CLU_022728_1_1_1"/>
<protein>
    <submittedName>
        <fullName evidence="2">Uncharacterized protein</fullName>
    </submittedName>
</protein>
<dbReference type="Proteomes" id="UP000054466">
    <property type="component" value="Unassembled WGS sequence"/>
</dbReference>
<dbReference type="OrthoDB" id="529273at2759"/>
<feature type="transmembrane region" description="Helical" evidence="1">
    <location>
        <begin position="54"/>
        <end position="74"/>
    </location>
</feature>
<sequence length="627" mass="67663">MVPASRLSTTSLGEKLLPGLALVPTTAVSLSLFATRNHHYQGHFFDLVQDSRSAVQVVVQILSLILAMLQLYALRKLFALATRLLLPGRRLSLETLSLWVAISQTKLDNTLPMGYSVPISVLVVLTGLPSALWAGALTPILAMDAQLTGIISIPQFSSRSHSVWASQFQIRPLYNNVTKEYDMQVWNILDNCTEIHDLRGTIPTCPVPALQGPLLASAGSATTVDVSIARVHSKIDSVSWAYSGRSYGVGASIGQTGPTFNTNYNALVAYSYQELGYRTHVECLKNGSSGVALIPVETNDSGNTWYVLSGALPNEPPGTVENFGLASLNNNPSLLTWAARSYEGNNMVVIAASEKDLDRFNQTQCSITFTPTIFDVRVNITSKTVRVEEAETGTEAEDFEPTGDLVFGTVQSLNLLGRMSNSFYTSVLGNALLSNVYNMEFQRNKFSTQDNSVLLAAVEESYAAMIDDILVAYGASQLLNAQDTKETVVVGQRQAVHIGKHIWIYFTLAFNGAIVLVFLLELIRTRFWSGLSRFDYTNIKCTITAASAGGMAIANKIVCAPDRQGKQDGESSVQPWDGSPSDPAFEKTIIVFSEGSAASTAGGYGGTGIPTLRLASAPSAAARLLED</sequence>
<name>A0A0D2CK67_9EURO</name>
<reference evidence="2 3" key="1">
    <citation type="submission" date="2015-01" db="EMBL/GenBank/DDBJ databases">
        <title>The Genome Sequence of Cladophialophora immunda CBS83496.</title>
        <authorList>
            <consortium name="The Broad Institute Genomics Platform"/>
            <person name="Cuomo C."/>
            <person name="de Hoog S."/>
            <person name="Gorbushina A."/>
            <person name="Stielow B."/>
            <person name="Teixiera M."/>
            <person name="Abouelleil A."/>
            <person name="Chapman S.B."/>
            <person name="Priest M."/>
            <person name="Young S.K."/>
            <person name="Wortman J."/>
            <person name="Nusbaum C."/>
            <person name="Birren B."/>
        </authorList>
    </citation>
    <scope>NUCLEOTIDE SEQUENCE [LARGE SCALE GENOMIC DNA]</scope>
    <source>
        <strain evidence="2 3">CBS 83496</strain>
    </source>
</reference>
<feature type="transmembrane region" description="Helical" evidence="1">
    <location>
        <begin position="502"/>
        <end position="523"/>
    </location>
</feature>
<keyword evidence="3" id="KW-1185">Reference proteome</keyword>
<evidence type="ECO:0000313" key="3">
    <source>
        <dbReference type="Proteomes" id="UP000054466"/>
    </source>
</evidence>
<organism evidence="2 3">
    <name type="scientific">Cladophialophora immunda</name>
    <dbReference type="NCBI Taxonomy" id="569365"/>
    <lineage>
        <taxon>Eukaryota</taxon>
        <taxon>Fungi</taxon>
        <taxon>Dikarya</taxon>
        <taxon>Ascomycota</taxon>
        <taxon>Pezizomycotina</taxon>
        <taxon>Eurotiomycetes</taxon>
        <taxon>Chaetothyriomycetidae</taxon>
        <taxon>Chaetothyriales</taxon>
        <taxon>Herpotrichiellaceae</taxon>
        <taxon>Cladophialophora</taxon>
    </lineage>
</organism>
<evidence type="ECO:0000256" key="1">
    <source>
        <dbReference type="SAM" id="Phobius"/>
    </source>
</evidence>
<feature type="transmembrane region" description="Helical" evidence="1">
    <location>
        <begin position="16"/>
        <end position="34"/>
    </location>
</feature>
<feature type="transmembrane region" description="Helical" evidence="1">
    <location>
        <begin position="115"/>
        <end position="136"/>
    </location>
</feature>
<keyword evidence="1" id="KW-0812">Transmembrane</keyword>
<dbReference type="GeneID" id="27345401"/>
<dbReference type="RefSeq" id="XP_016250681.1">
    <property type="nucleotide sequence ID" value="XM_016393162.1"/>
</dbReference>
<evidence type="ECO:0000313" key="2">
    <source>
        <dbReference type="EMBL" id="KIW30465.1"/>
    </source>
</evidence>
<keyword evidence="1" id="KW-1133">Transmembrane helix</keyword>
<accession>A0A0D2CK67</accession>
<proteinExistence type="predicted"/>
<gene>
    <name evidence="2" type="ORF">PV07_06207</name>
</gene>
<dbReference type="AlphaFoldDB" id="A0A0D2CK67"/>
<keyword evidence="1" id="KW-0472">Membrane</keyword>